<gene>
    <name evidence="2" type="ORF">NCTC13028_01653</name>
</gene>
<dbReference type="Proteomes" id="UP000250223">
    <property type="component" value="Unassembled WGS sequence"/>
</dbReference>
<name>A0A239YXG5_CLOCO</name>
<protein>
    <recommendedName>
        <fullName evidence="4">DUF4230 domain-containing protein</fullName>
    </recommendedName>
</protein>
<sequence length="216" mass="24827">MKNKNKIKIIIFIIVIIFFTYGYNKTFNNRAISLPNMDKSIEKISKKTITKDAIIKKIQEKHDLITMEVDLNNEIILDDSWGKLDIFKKVISINFYGTGIYTVNLSQISKENVLIQPAKTITINVPKPKVKSITLNEDKTTFKTEKGLLRFGEVKITPAENQILNKKAKEKMIDQLNEKTLIKTASLNTEKAIKKSLESILNPHENYNIIIKFIDN</sequence>
<dbReference type="Pfam" id="PF14014">
    <property type="entry name" value="DUF4230"/>
    <property type="match status" value="1"/>
</dbReference>
<feature type="transmembrane region" description="Helical" evidence="1">
    <location>
        <begin position="7"/>
        <end position="23"/>
    </location>
</feature>
<proteinExistence type="predicted"/>
<organism evidence="2 3">
    <name type="scientific">Clostridium cochlearium</name>
    <dbReference type="NCBI Taxonomy" id="1494"/>
    <lineage>
        <taxon>Bacteria</taxon>
        <taxon>Bacillati</taxon>
        <taxon>Bacillota</taxon>
        <taxon>Clostridia</taxon>
        <taxon>Eubacteriales</taxon>
        <taxon>Clostridiaceae</taxon>
        <taxon>Clostridium</taxon>
    </lineage>
</organism>
<evidence type="ECO:0000313" key="2">
    <source>
        <dbReference type="EMBL" id="SQB35044.1"/>
    </source>
</evidence>
<dbReference type="GeneID" id="70576020"/>
<dbReference type="AlphaFoldDB" id="A0A239YXG5"/>
<dbReference type="InterPro" id="IPR025324">
    <property type="entry name" value="DUF4230"/>
</dbReference>
<keyword evidence="1" id="KW-0472">Membrane</keyword>
<evidence type="ECO:0000256" key="1">
    <source>
        <dbReference type="SAM" id="Phobius"/>
    </source>
</evidence>
<reference evidence="2 3" key="1">
    <citation type="submission" date="2018-06" db="EMBL/GenBank/DDBJ databases">
        <authorList>
            <consortium name="Pathogen Informatics"/>
            <person name="Doyle S."/>
        </authorList>
    </citation>
    <scope>NUCLEOTIDE SEQUENCE [LARGE SCALE GENOMIC DNA]</scope>
    <source>
        <strain evidence="2 3">NCTC13028</strain>
    </source>
</reference>
<accession>A0A239YXG5</accession>
<keyword evidence="1" id="KW-1133">Transmembrane helix</keyword>
<evidence type="ECO:0000313" key="3">
    <source>
        <dbReference type="Proteomes" id="UP000250223"/>
    </source>
</evidence>
<keyword evidence="1" id="KW-0812">Transmembrane</keyword>
<evidence type="ECO:0008006" key="4">
    <source>
        <dbReference type="Google" id="ProtNLM"/>
    </source>
</evidence>
<dbReference type="RefSeq" id="WP_095177168.1">
    <property type="nucleotide sequence ID" value="NZ_JABAGF010000025.1"/>
</dbReference>
<dbReference type="EMBL" id="UAWC01000022">
    <property type="protein sequence ID" value="SQB35044.1"/>
    <property type="molecule type" value="Genomic_DNA"/>
</dbReference>